<feature type="region of interest" description="Disordered" evidence="1">
    <location>
        <begin position="1"/>
        <end position="127"/>
    </location>
</feature>
<evidence type="ECO:0000313" key="2">
    <source>
        <dbReference type="EMBL" id="OQO01099.1"/>
    </source>
</evidence>
<protein>
    <submittedName>
        <fullName evidence="2">Uncharacterized protein</fullName>
    </submittedName>
</protein>
<dbReference type="InParanoid" id="A0A1V8SPS0"/>
<feature type="compositionally biased region" description="Low complexity" evidence="1">
    <location>
        <begin position="18"/>
        <end position="55"/>
    </location>
</feature>
<proteinExistence type="predicted"/>
<name>A0A1V8SPS0_9PEZI</name>
<feature type="region of interest" description="Disordered" evidence="1">
    <location>
        <begin position="180"/>
        <end position="201"/>
    </location>
</feature>
<dbReference type="AlphaFoldDB" id="A0A1V8SPS0"/>
<evidence type="ECO:0000313" key="3">
    <source>
        <dbReference type="Proteomes" id="UP000192596"/>
    </source>
</evidence>
<evidence type="ECO:0000256" key="1">
    <source>
        <dbReference type="SAM" id="MobiDB-lite"/>
    </source>
</evidence>
<dbReference type="OrthoDB" id="3910509at2759"/>
<accession>A0A1V8SPS0</accession>
<sequence length="227" mass="25158">MPPSRVPHDPFAEATAGTTRPATSFASAATTAHNLRTQQPSRSTSSTATSRSRQQAGLFAPNLSRRPPNRATPSFESDVLADETEEDELTASQQLVKQRQARPVRGRHGSPEGKYTRVQKGKSEDEEFVKRRADGGYLKDYGMDGAFADIRRSEEMLEDAMEREVDAAHVEDAKKYFTTAPSAGGRASERHETDWEAHSAAAQSWTKGFAMDKLESERWRWEAADAV</sequence>
<feature type="compositionally biased region" description="Basic and acidic residues" evidence="1">
    <location>
        <begin position="1"/>
        <end position="11"/>
    </location>
</feature>
<feature type="compositionally biased region" description="Acidic residues" evidence="1">
    <location>
        <begin position="79"/>
        <end position="89"/>
    </location>
</feature>
<gene>
    <name evidence="2" type="ORF">B0A48_13342</name>
</gene>
<feature type="compositionally biased region" description="Basic residues" evidence="1">
    <location>
        <begin position="99"/>
        <end position="108"/>
    </location>
</feature>
<comment type="caution">
    <text evidence="2">The sequence shown here is derived from an EMBL/GenBank/DDBJ whole genome shotgun (WGS) entry which is preliminary data.</text>
</comment>
<organism evidence="2 3">
    <name type="scientific">Cryoendolithus antarcticus</name>
    <dbReference type="NCBI Taxonomy" id="1507870"/>
    <lineage>
        <taxon>Eukaryota</taxon>
        <taxon>Fungi</taxon>
        <taxon>Dikarya</taxon>
        <taxon>Ascomycota</taxon>
        <taxon>Pezizomycotina</taxon>
        <taxon>Dothideomycetes</taxon>
        <taxon>Dothideomycetidae</taxon>
        <taxon>Cladosporiales</taxon>
        <taxon>Cladosporiaceae</taxon>
        <taxon>Cryoendolithus</taxon>
    </lineage>
</organism>
<dbReference type="EMBL" id="NAJO01000032">
    <property type="protein sequence ID" value="OQO01099.1"/>
    <property type="molecule type" value="Genomic_DNA"/>
</dbReference>
<feature type="compositionally biased region" description="Basic and acidic residues" evidence="1">
    <location>
        <begin position="187"/>
        <end position="197"/>
    </location>
</feature>
<dbReference type="Proteomes" id="UP000192596">
    <property type="component" value="Unassembled WGS sequence"/>
</dbReference>
<keyword evidence="3" id="KW-1185">Reference proteome</keyword>
<reference evidence="3" key="1">
    <citation type="submission" date="2017-03" db="EMBL/GenBank/DDBJ databases">
        <title>Genomes of endolithic fungi from Antarctica.</title>
        <authorList>
            <person name="Coleine C."/>
            <person name="Masonjones S."/>
            <person name="Stajich J.E."/>
        </authorList>
    </citation>
    <scope>NUCLEOTIDE SEQUENCE [LARGE SCALE GENOMIC DNA]</scope>
    <source>
        <strain evidence="3">CCFEE 5527</strain>
    </source>
</reference>